<protein>
    <submittedName>
        <fullName evidence="2">Uncharacterized protein</fullName>
    </submittedName>
</protein>
<feature type="compositionally biased region" description="Basic and acidic residues" evidence="1">
    <location>
        <begin position="45"/>
        <end position="58"/>
    </location>
</feature>
<proteinExistence type="predicted"/>
<organism evidence="2 3">
    <name type="scientific">Aldrovandia affinis</name>
    <dbReference type="NCBI Taxonomy" id="143900"/>
    <lineage>
        <taxon>Eukaryota</taxon>
        <taxon>Metazoa</taxon>
        <taxon>Chordata</taxon>
        <taxon>Craniata</taxon>
        <taxon>Vertebrata</taxon>
        <taxon>Euteleostomi</taxon>
        <taxon>Actinopterygii</taxon>
        <taxon>Neopterygii</taxon>
        <taxon>Teleostei</taxon>
        <taxon>Notacanthiformes</taxon>
        <taxon>Halosauridae</taxon>
        <taxon>Aldrovandia</taxon>
    </lineage>
</organism>
<dbReference type="Proteomes" id="UP001221898">
    <property type="component" value="Unassembled WGS sequence"/>
</dbReference>
<name>A0AAD7R268_9TELE</name>
<dbReference type="AlphaFoldDB" id="A0AAD7R268"/>
<evidence type="ECO:0000256" key="1">
    <source>
        <dbReference type="SAM" id="MobiDB-lite"/>
    </source>
</evidence>
<accession>A0AAD7R268</accession>
<sequence length="184" mass="20919">MSEYDPVLRALWTVSGVHHEGSPTFMASLTRQEGVCRIIPKPRPPSRDTEKSSSELRGHNRINAKGVQQHNGLRLEVHYWAARGIQTAEREVCRFSRTHGVEPHARPSDWEENQNRTSLGELRLGSSQVHRCEPQVQRGCLVSRPIARAREREAALKRTGTSQTWNPFTELSALCRLWDGHVVL</sequence>
<dbReference type="EMBL" id="JAINUG010001439">
    <property type="protein sequence ID" value="KAJ8355295.1"/>
    <property type="molecule type" value="Genomic_DNA"/>
</dbReference>
<comment type="caution">
    <text evidence="2">The sequence shown here is derived from an EMBL/GenBank/DDBJ whole genome shotgun (WGS) entry which is preliminary data.</text>
</comment>
<feature type="region of interest" description="Disordered" evidence="1">
    <location>
        <begin position="38"/>
        <end position="67"/>
    </location>
</feature>
<reference evidence="2" key="1">
    <citation type="journal article" date="2023" name="Science">
        <title>Genome structures resolve the early diversification of teleost fishes.</title>
        <authorList>
            <person name="Parey E."/>
            <person name="Louis A."/>
            <person name="Montfort J."/>
            <person name="Bouchez O."/>
            <person name="Roques C."/>
            <person name="Iampietro C."/>
            <person name="Lluch J."/>
            <person name="Castinel A."/>
            <person name="Donnadieu C."/>
            <person name="Desvignes T."/>
            <person name="Floi Bucao C."/>
            <person name="Jouanno E."/>
            <person name="Wen M."/>
            <person name="Mejri S."/>
            <person name="Dirks R."/>
            <person name="Jansen H."/>
            <person name="Henkel C."/>
            <person name="Chen W.J."/>
            <person name="Zahm M."/>
            <person name="Cabau C."/>
            <person name="Klopp C."/>
            <person name="Thompson A.W."/>
            <person name="Robinson-Rechavi M."/>
            <person name="Braasch I."/>
            <person name="Lecointre G."/>
            <person name="Bobe J."/>
            <person name="Postlethwait J.H."/>
            <person name="Berthelot C."/>
            <person name="Roest Crollius H."/>
            <person name="Guiguen Y."/>
        </authorList>
    </citation>
    <scope>NUCLEOTIDE SEQUENCE</scope>
    <source>
        <strain evidence="2">NC1722</strain>
    </source>
</reference>
<evidence type="ECO:0000313" key="3">
    <source>
        <dbReference type="Proteomes" id="UP001221898"/>
    </source>
</evidence>
<evidence type="ECO:0000313" key="2">
    <source>
        <dbReference type="EMBL" id="KAJ8355295.1"/>
    </source>
</evidence>
<gene>
    <name evidence="2" type="ORF">AAFF_G00072830</name>
</gene>
<keyword evidence="3" id="KW-1185">Reference proteome</keyword>